<dbReference type="GO" id="GO:0016020">
    <property type="term" value="C:membrane"/>
    <property type="evidence" value="ECO:0007669"/>
    <property type="project" value="InterPro"/>
</dbReference>
<dbReference type="PANTHER" id="PTHR23352">
    <property type="entry name" value="NEURAL PROLIFERATION DIFFERENTIATION AND CONTROL PROTEIN-1 NPDC-1 PROTEIN"/>
    <property type="match status" value="1"/>
</dbReference>
<reference evidence="4" key="3">
    <citation type="submission" date="2025-09" db="UniProtKB">
        <authorList>
            <consortium name="Ensembl"/>
        </authorList>
    </citation>
    <scope>IDENTIFICATION</scope>
</reference>
<keyword evidence="3" id="KW-0732">Signal</keyword>
<dbReference type="Ensembl" id="ENSCSAVT00000006465.1">
    <property type="protein sequence ID" value="ENSCSAVP00000006385.1"/>
    <property type="gene ID" value="ENSCSAVG00000003821.1"/>
</dbReference>
<reference evidence="4" key="2">
    <citation type="submission" date="2025-08" db="UniProtKB">
        <authorList>
            <consortium name="Ensembl"/>
        </authorList>
    </citation>
    <scope>IDENTIFICATION</scope>
</reference>
<accession>H2YM33</accession>
<dbReference type="InParanoid" id="H2YM33"/>
<dbReference type="AlphaFoldDB" id="H2YM33"/>
<feature type="transmembrane region" description="Helical" evidence="2">
    <location>
        <begin position="72"/>
        <end position="97"/>
    </location>
</feature>
<sequence length="148" mass="15986">MDRLKKMLIESCILSLAFLVMVAGSTAEGDSPLNEQNPLPVDPSGDTRTPEPPRESQGVVDMGGEEDNVTRVVYISIIVASCAIGIAGFAAAAICWFRARKLTGLAQKTDYPAYGVTGPNPLHSSYEPKIDSKLNKSAEVFHYNQTKK</sequence>
<keyword evidence="2" id="KW-1133">Transmembrane helix</keyword>
<dbReference type="PANTHER" id="PTHR23352:SF2">
    <property type="entry name" value="NEURAL PROLIFERATION DIFFERENTIATION AND CONTROL PROTEIN 1"/>
    <property type="match status" value="1"/>
</dbReference>
<evidence type="ECO:0000256" key="3">
    <source>
        <dbReference type="SAM" id="SignalP"/>
    </source>
</evidence>
<dbReference type="InterPro" id="IPR009635">
    <property type="entry name" value="NPDC1"/>
</dbReference>
<dbReference type="HOGENOM" id="CLU_1762896_0_0_1"/>
<keyword evidence="5" id="KW-1185">Reference proteome</keyword>
<evidence type="ECO:0000256" key="2">
    <source>
        <dbReference type="SAM" id="Phobius"/>
    </source>
</evidence>
<dbReference type="Pfam" id="PF06809">
    <property type="entry name" value="NPDC1"/>
    <property type="match status" value="1"/>
</dbReference>
<organism evidence="4 5">
    <name type="scientific">Ciona savignyi</name>
    <name type="common">Pacific transparent sea squirt</name>
    <dbReference type="NCBI Taxonomy" id="51511"/>
    <lineage>
        <taxon>Eukaryota</taxon>
        <taxon>Metazoa</taxon>
        <taxon>Chordata</taxon>
        <taxon>Tunicata</taxon>
        <taxon>Ascidiacea</taxon>
        <taxon>Phlebobranchia</taxon>
        <taxon>Cionidae</taxon>
        <taxon>Ciona</taxon>
    </lineage>
</organism>
<reference evidence="5" key="1">
    <citation type="submission" date="2003-08" db="EMBL/GenBank/DDBJ databases">
        <authorList>
            <person name="Birren B."/>
            <person name="Nusbaum C."/>
            <person name="Abebe A."/>
            <person name="Abouelleil A."/>
            <person name="Adekoya E."/>
            <person name="Ait-zahra M."/>
            <person name="Allen N."/>
            <person name="Allen T."/>
            <person name="An P."/>
            <person name="Anderson M."/>
            <person name="Anderson S."/>
            <person name="Arachchi H."/>
            <person name="Armbruster J."/>
            <person name="Bachantsang P."/>
            <person name="Baldwin J."/>
            <person name="Barry A."/>
            <person name="Bayul T."/>
            <person name="Blitshsteyn B."/>
            <person name="Bloom T."/>
            <person name="Blye J."/>
            <person name="Boguslavskiy L."/>
            <person name="Borowsky M."/>
            <person name="Boukhgalter B."/>
            <person name="Brunache A."/>
            <person name="Butler J."/>
            <person name="Calixte N."/>
            <person name="Calvo S."/>
            <person name="Camarata J."/>
            <person name="Campo K."/>
            <person name="Chang J."/>
            <person name="Cheshatsang Y."/>
            <person name="Citroen M."/>
            <person name="Collymore A."/>
            <person name="Considine T."/>
            <person name="Cook A."/>
            <person name="Cooke P."/>
            <person name="Corum B."/>
            <person name="Cuomo C."/>
            <person name="David R."/>
            <person name="Dawoe T."/>
            <person name="Degray S."/>
            <person name="Dodge S."/>
            <person name="Dooley K."/>
            <person name="Dorje P."/>
            <person name="Dorjee K."/>
            <person name="Dorris L."/>
            <person name="Duffey N."/>
            <person name="Dupes A."/>
            <person name="Elkins T."/>
            <person name="Engels R."/>
            <person name="Erickson J."/>
            <person name="Farina A."/>
            <person name="Faro S."/>
            <person name="Ferreira P."/>
            <person name="Fischer H."/>
            <person name="Fitzgerald M."/>
            <person name="Foley K."/>
            <person name="Gage D."/>
            <person name="Galagan J."/>
            <person name="Gearin G."/>
            <person name="Gnerre S."/>
            <person name="Gnirke A."/>
            <person name="Goyette A."/>
            <person name="Graham J."/>
            <person name="Grandbois E."/>
            <person name="Gyaltsen K."/>
            <person name="Hafez N."/>
            <person name="Hagopian D."/>
            <person name="Hagos B."/>
            <person name="Hall J."/>
            <person name="Hatcher B."/>
            <person name="Heller A."/>
            <person name="Higgins H."/>
            <person name="Honan T."/>
            <person name="Horn A."/>
            <person name="Houde N."/>
            <person name="Hughes L."/>
            <person name="Hulme W."/>
            <person name="Husby E."/>
            <person name="Iliev I."/>
            <person name="Jaffe D."/>
            <person name="Jones C."/>
            <person name="Kamal M."/>
            <person name="Kamat A."/>
            <person name="Kamvysselis M."/>
            <person name="Karlsson E."/>
            <person name="Kells C."/>
            <person name="Kieu A."/>
            <person name="Kisner P."/>
            <person name="Kodira C."/>
            <person name="Kulbokas E."/>
            <person name="Labutti K."/>
            <person name="Lama D."/>
            <person name="Landers T."/>
            <person name="Leger J."/>
            <person name="Levine S."/>
            <person name="Lewis D."/>
            <person name="Lewis T."/>
            <person name="Lindblad-toh K."/>
            <person name="Liu X."/>
            <person name="Lokyitsang T."/>
            <person name="Lokyitsang Y."/>
            <person name="Lucien O."/>
            <person name="Lui A."/>
            <person name="Ma L.J."/>
            <person name="Mabbitt R."/>
            <person name="Macdonald J."/>
            <person name="Maclean C."/>
            <person name="Major J."/>
            <person name="Manning J."/>
            <person name="Marabella R."/>
            <person name="Maru K."/>
            <person name="Matthews C."/>
            <person name="Mauceli E."/>
            <person name="Mccarthy M."/>
            <person name="Mcdonough S."/>
            <person name="Mcghee T."/>
            <person name="Meldrim J."/>
            <person name="Meneus L."/>
            <person name="Mesirov J."/>
            <person name="Mihalev A."/>
            <person name="Mihova T."/>
            <person name="Mikkelsen T."/>
            <person name="Mlenga V."/>
            <person name="Moru K."/>
            <person name="Mozes J."/>
            <person name="Mulrain L."/>
            <person name="Munson G."/>
            <person name="Naylor J."/>
            <person name="Newes C."/>
            <person name="Nguyen C."/>
            <person name="Nguyen N."/>
            <person name="Nguyen T."/>
            <person name="Nicol R."/>
            <person name="Nielsen C."/>
            <person name="Nizzari M."/>
            <person name="Norbu C."/>
            <person name="Norbu N."/>
            <person name="O'donnell P."/>
            <person name="Okoawo O."/>
            <person name="O'leary S."/>
            <person name="Omotosho B."/>
            <person name="O'neill K."/>
            <person name="Osman S."/>
            <person name="Parker S."/>
            <person name="Perrin D."/>
            <person name="Phunkhang P."/>
            <person name="Piqani B."/>
            <person name="Purcell S."/>
            <person name="Rachupka T."/>
            <person name="Ramasamy U."/>
            <person name="Rameau R."/>
            <person name="Ray V."/>
            <person name="Raymond C."/>
            <person name="Retta R."/>
            <person name="Richardson S."/>
            <person name="Rise C."/>
            <person name="Rodriguez J."/>
            <person name="Rogers J."/>
            <person name="Rogov P."/>
            <person name="Rutman M."/>
            <person name="Schupbach R."/>
            <person name="Seaman C."/>
            <person name="Settipalli S."/>
            <person name="Sharpe T."/>
            <person name="Sheridan J."/>
            <person name="Sherpa N."/>
            <person name="Shi J."/>
            <person name="Smirnov S."/>
            <person name="Smith C."/>
            <person name="Sougnez C."/>
            <person name="Spencer B."/>
            <person name="Stalker J."/>
            <person name="Stange-thomann N."/>
            <person name="Stavropoulos S."/>
            <person name="Stetson K."/>
            <person name="Stone C."/>
            <person name="Stone S."/>
            <person name="Stubbs M."/>
            <person name="Talamas J."/>
            <person name="Tchuinga P."/>
            <person name="Tenzing P."/>
            <person name="Tesfaye S."/>
            <person name="Theodore J."/>
            <person name="Thoulutsang Y."/>
            <person name="Topham K."/>
            <person name="Towey S."/>
            <person name="Tsamla T."/>
            <person name="Tsomo N."/>
            <person name="Vallee D."/>
            <person name="Vassiliev H."/>
            <person name="Venkataraman V."/>
            <person name="Vinson J."/>
            <person name="Vo A."/>
            <person name="Wade C."/>
            <person name="Wang S."/>
            <person name="Wangchuk T."/>
            <person name="Wangdi T."/>
            <person name="Whittaker C."/>
            <person name="Wilkinson J."/>
            <person name="Wu Y."/>
            <person name="Wyman D."/>
            <person name="Yadav S."/>
            <person name="Yang S."/>
            <person name="Yang X."/>
            <person name="Yeager S."/>
            <person name="Yee E."/>
            <person name="Young G."/>
            <person name="Zainoun J."/>
            <person name="Zembeck L."/>
            <person name="Zimmer A."/>
            <person name="Zody M."/>
            <person name="Lander E."/>
        </authorList>
    </citation>
    <scope>NUCLEOTIDE SEQUENCE [LARGE SCALE GENOMIC DNA]</scope>
</reference>
<name>H2YM33_CIOSA</name>
<feature type="chain" id="PRO_5003577868" evidence="3">
    <location>
        <begin position="28"/>
        <end position="148"/>
    </location>
</feature>
<keyword evidence="2" id="KW-0812">Transmembrane</keyword>
<protein>
    <submittedName>
        <fullName evidence="4">Uncharacterized protein</fullName>
    </submittedName>
</protein>
<dbReference type="eggNOG" id="KOG3884">
    <property type="taxonomic scope" value="Eukaryota"/>
</dbReference>
<keyword evidence="2" id="KW-0472">Membrane</keyword>
<dbReference type="Proteomes" id="UP000007875">
    <property type="component" value="Unassembled WGS sequence"/>
</dbReference>
<evidence type="ECO:0000313" key="5">
    <source>
        <dbReference type="Proteomes" id="UP000007875"/>
    </source>
</evidence>
<feature type="region of interest" description="Disordered" evidence="1">
    <location>
        <begin position="29"/>
        <end position="63"/>
    </location>
</feature>
<evidence type="ECO:0000313" key="4">
    <source>
        <dbReference type="Ensembl" id="ENSCSAVP00000006385.1"/>
    </source>
</evidence>
<feature type="signal peptide" evidence="3">
    <location>
        <begin position="1"/>
        <end position="27"/>
    </location>
</feature>
<evidence type="ECO:0000256" key="1">
    <source>
        <dbReference type="SAM" id="MobiDB-lite"/>
    </source>
</evidence>
<proteinExistence type="predicted"/>